<evidence type="ECO:0000256" key="6">
    <source>
        <dbReference type="ARBA" id="ARBA00022741"/>
    </source>
</evidence>
<keyword evidence="3" id="KW-0813">Transport</keyword>
<name>A0ABY5MPA4_9HYPH</name>
<dbReference type="SMART" id="SM00382">
    <property type="entry name" value="AAA"/>
    <property type="match status" value="1"/>
</dbReference>
<dbReference type="InterPro" id="IPR027417">
    <property type="entry name" value="P-loop_NTPase"/>
</dbReference>
<dbReference type="InterPro" id="IPR051535">
    <property type="entry name" value="Siderophore_ABC-ATPase"/>
</dbReference>
<evidence type="ECO:0000256" key="9">
    <source>
        <dbReference type="ARBA" id="ARBA00023065"/>
    </source>
</evidence>
<dbReference type="CDD" id="cd03214">
    <property type="entry name" value="ABC_Iron-Siderophores_B12_Hemin"/>
    <property type="match status" value="1"/>
</dbReference>
<comment type="similarity">
    <text evidence="2">Belongs to the ABC transporter superfamily.</text>
</comment>
<keyword evidence="7 12" id="KW-0067">ATP-binding</keyword>
<dbReference type="PANTHER" id="PTHR42771:SF2">
    <property type="entry name" value="IRON(3+)-HYDROXAMATE IMPORT ATP-BINDING PROTEIN FHUC"/>
    <property type="match status" value="1"/>
</dbReference>
<dbReference type="InterPro" id="IPR017871">
    <property type="entry name" value="ABC_transporter-like_CS"/>
</dbReference>
<dbReference type="PROSITE" id="PS50893">
    <property type="entry name" value="ABC_TRANSPORTER_2"/>
    <property type="match status" value="1"/>
</dbReference>
<dbReference type="GO" id="GO:0005524">
    <property type="term" value="F:ATP binding"/>
    <property type="evidence" value="ECO:0007669"/>
    <property type="project" value="UniProtKB-KW"/>
</dbReference>
<evidence type="ECO:0000256" key="1">
    <source>
        <dbReference type="ARBA" id="ARBA00004202"/>
    </source>
</evidence>
<dbReference type="EMBL" id="CP030941">
    <property type="protein sequence ID" value="UUP18966.1"/>
    <property type="molecule type" value="Genomic_DNA"/>
</dbReference>
<keyword evidence="4" id="KW-1003">Cell membrane</keyword>
<reference evidence="12 13" key="1">
    <citation type="submission" date="2018-07" db="EMBL/GenBank/DDBJ databases">
        <title>Genome sequence of Nitratireductor thuwali#1536.</title>
        <authorList>
            <person name="Michoud G."/>
            <person name="Merlino G."/>
            <person name="Sefrji F.O."/>
            <person name="Daffonchio D."/>
        </authorList>
    </citation>
    <scope>NUCLEOTIDE SEQUENCE [LARGE SCALE GENOMIC DNA]</scope>
    <source>
        <strain evidence="13">Nit1536</strain>
    </source>
</reference>
<dbReference type="InterPro" id="IPR003439">
    <property type="entry name" value="ABC_transporter-like_ATP-bd"/>
</dbReference>
<gene>
    <name evidence="12" type="primary">yusV</name>
    <name evidence="12" type="ORF">NTH_03452</name>
</gene>
<keyword evidence="9" id="KW-0406">Ion transport</keyword>
<dbReference type="Pfam" id="PF00005">
    <property type="entry name" value="ABC_tran"/>
    <property type="match status" value="1"/>
</dbReference>
<evidence type="ECO:0000313" key="12">
    <source>
        <dbReference type="EMBL" id="UUP18966.1"/>
    </source>
</evidence>
<evidence type="ECO:0000256" key="3">
    <source>
        <dbReference type="ARBA" id="ARBA00022448"/>
    </source>
</evidence>
<dbReference type="Proteomes" id="UP001342418">
    <property type="component" value="Chromosome"/>
</dbReference>
<dbReference type="SUPFAM" id="SSF52540">
    <property type="entry name" value="P-loop containing nucleoside triphosphate hydrolases"/>
    <property type="match status" value="1"/>
</dbReference>
<proteinExistence type="inferred from homology"/>
<keyword evidence="13" id="KW-1185">Reference proteome</keyword>
<evidence type="ECO:0000256" key="7">
    <source>
        <dbReference type="ARBA" id="ARBA00022840"/>
    </source>
</evidence>
<keyword evidence="5" id="KW-0410">Iron transport</keyword>
<comment type="subcellular location">
    <subcellularLocation>
        <location evidence="1">Cell membrane</location>
        <topology evidence="1">Peripheral membrane protein</topology>
    </subcellularLocation>
</comment>
<dbReference type="InterPro" id="IPR003593">
    <property type="entry name" value="AAA+_ATPase"/>
</dbReference>
<keyword evidence="6" id="KW-0547">Nucleotide-binding</keyword>
<dbReference type="RefSeq" id="WP_338531153.1">
    <property type="nucleotide sequence ID" value="NZ_CP030941.1"/>
</dbReference>
<dbReference type="Gene3D" id="3.40.50.300">
    <property type="entry name" value="P-loop containing nucleotide triphosphate hydrolases"/>
    <property type="match status" value="1"/>
</dbReference>
<evidence type="ECO:0000256" key="5">
    <source>
        <dbReference type="ARBA" id="ARBA00022496"/>
    </source>
</evidence>
<keyword evidence="10" id="KW-0472">Membrane</keyword>
<evidence type="ECO:0000256" key="10">
    <source>
        <dbReference type="ARBA" id="ARBA00023136"/>
    </source>
</evidence>
<keyword evidence="8" id="KW-0408">Iron</keyword>
<evidence type="ECO:0000256" key="2">
    <source>
        <dbReference type="ARBA" id="ARBA00005417"/>
    </source>
</evidence>
<evidence type="ECO:0000313" key="13">
    <source>
        <dbReference type="Proteomes" id="UP001342418"/>
    </source>
</evidence>
<evidence type="ECO:0000256" key="4">
    <source>
        <dbReference type="ARBA" id="ARBA00022475"/>
    </source>
</evidence>
<evidence type="ECO:0000259" key="11">
    <source>
        <dbReference type="PROSITE" id="PS50893"/>
    </source>
</evidence>
<organism evidence="12 13">
    <name type="scientific">Nitratireductor thuwali</name>
    <dbReference type="NCBI Taxonomy" id="2267699"/>
    <lineage>
        <taxon>Bacteria</taxon>
        <taxon>Pseudomonadati</taxon>
        <taxon>Pseudomonadota</taxon>
        <taxon>Alphaproteobacteria</taxon>
        <taxon>Hyphomicrobiales</taxon>
        <taxon>Phyllobacteriaceae</taxon>
        <taxon>Nitratireductor</taxon>
    </lineage>
</organism>
<dbReference type="PROSITE" id="PS00211">
    <property type="entry name" value="ABC_TRANSPORTER_1"/>
    <property type="match status" value="1"/>
</dbReference>
<protein>
    <submittedName>
        <fullName evidence="12">Siderophore transport system ATP-binding protein YusV</fullName>
    </submittedName>
</protein>
<dbReference type="PANTHER" id="PTHR42771">
    <property type="entry name" value="IRON(3+)-HYDROXAMATE IMPORT ATP-BINDING PROTEIN FHUC"/>
    <property type="match status" value="1"/>
</dbReference>
<accession>A0ABY5MPA4</accession>
<feature type="domain" description="ABC transporter" evidence="11">
    <location>
        <begin position="13"/>
        <end position="249"/>
    </location>
</feature>
<sequence>MLERTLTGLRNGLELRGAAAGYGSRLVFEGLDLAIASGRVTALCGPNGCGKSTMLRAMRAMLPLSAGAALVDGGPVDALPVRERARRIAMLSQNPSAPDEMTVEDLVRLGRYAHRKRFAPAGPDDRQAADAAMAAAGVADIAARPIGQLSGGQLQRAWIAMVIAQAAPVILLDEPTNHLDIAHALETLDLVARLCHREARTVAVVLHDLNLAARHADDIVFLRQGRIVAQGPVAQTFTRDVISSVFGIECRVLSDEETGRPFCIPVRATGHG</sequence>
<evidence type="ECO:0000256" key="8">
    <source>
        <dbReference type="ARBA" id="ARBA00023004"/>
    </source>
</evidence>